<dbReference type="Pfam" id="PF13349">
    <property type="entry name" value="DUF4097"/>
    <property type="match status" value="1"/>
</dbReference>
<evidence type="ECO:0000256" key="1">
    <source>
        <dbReference type="SAM" id="MobiDB-lite"/>
    </source>
</evidence>
<evidence type="ECO:0000313" key="4">
    <source>
        <dbReference type="Proteomes" id="UP001500002"/>
    </source>
</evidence>
<evidence type="ECO:0000313" key="3">
    <source>
        <dbReference type="EMBL" id="GAA1807997.1"/>
    </source>
</evidence>
<dbReference type="RefSeq" id="WP_344295163.1">
    <property type="nucleotide sequence ID" value="NZ_BAAANJ010000005.1"/>
</dbReference>
<reference evidence="4" key="1">
    <citation type="journal article" date="2019" name="Int. J. Syst. Evol. Microbiol.">
        <title>The Global Catalogue of Microorganisms (GCM) 10K type strain sequencing project: providing services to taxonomists for standard genome sequencing and annotation.</title>
        <authorList>
            <consortium name="The Broad Institute Genomics Platform"/>
            <consortium name="The Broad Institute Genome Sequencing Center for Infectious Disease"/>
            <person name="Wu L."/>
            <person name="Ma J."/>
        </authorList>
    </citation>
    <scope>NUCLEOTIDE SEQUENCE [LARGE SCALE GENOMIC DNA]</scope>
    <source>
        <strain evidence="4">JCM 14322</strain>
    </source>
</reference>
<accession>A0ABP4YF73</accession>
<keyword evidence="4" id="KW-1185">Reference proteome</keyword>
<evidence type="ECO:0000259" key="2">
    <source>
        <dbReference type="Pfam" id="PF13349"/>
    </source>
</evidence>
<sequence>MHSARRNTRLAAATGVGIAALLLSGCALLQPPKTLSDEATVDAAISTIEIDDNDGGVIVRGVEGATDISLERTIRYRGDRTFEDTHAVEGDTLVLGGCGRNCSVRYVLEVPAGLDISGHTENGEVDLTLVHDVDVETSNGRITLDGVTGTIRAATSNGRIEGSGLDGDGGIVVSTSNGAIDLRLDVAQDVEARTSNGSIDLAVPDGSYRVSAETSNGRTNVDVPNDSSGEFTLDLSTSNGSITVESNR</sequence>
<feature type="compositionally biased region" description="Polar residues" evidence="1">
    <location>
        <begin position="225"/>
        <end position="248"/>
    </location>
</feature>
<dbReference type="Proteomes" id="UP001500002">
    <property type="component" value="Unassembled WGS sequence"/>
</dbReference>
<proteinExistence type="predicted"/>
<organism evidence="3 4">
    <name type="scientific">Agromyces neolithicus</name>
    <dbReference type="NCBI Taxonomy" id="269420"/>
    <lineage>
        <taxon>Bacteria</taxon>
        <taxon>Bacillati</taxon>
        <taxon>Actinomycetota</taxon>
        <taxon>Actinomycetes</taxon>
        <taxon>Micrococcales</taxon>
        <taxon>Microbacteriaceae</taxon>
        <taxon>Agromyces</taxon>
    </lineage>
</organism>
<dbReference type="EMBL" id="BAAANJ010000005">
    <property type="protein sequence ID" value="GAA1807997.1"/>
    <property type="molecule type" value="Genomic_DNA"/>
</dbReference>
<feature type="domain" description="DUF4097" evidence="2">
    <location>
        <begin position="108"/>
        <end position="245"/>
    </location>
</feature>
<feature type="region of interest" description="Disordered" evidence="1">
    <location>
        <begin position="210"/>
        <end position="248"/>
    </location>
</feature>
<dbReference type="PROSITE" id="PS51257">
    <property type="entry name" value="PROKAR_LIPOPROTEIN"/>
    <property type="match status" value="1"/>
</dbReference>
<comment type="caution">
    <text evidence="3">The sequence shown here is derived from an EMBL/GenBank/DDBJ whole genome shotgun (WGS) entry which is preliminary data.</text>
</comment>
<gene>
    <name evidence="3" type="ORF">GCM10009749_15480</name>
</gene>
<dbReference type="InterPro" id="IPR025164">
    <property type="entry name" value="Toastrack_DUF4097"/>
</dbReference>
<protein>
    <recommendedName>
        <fullName evidence="2">DUF4097 domain-containing protein</fullName>
    </recommendedName>
</protein>
<name>A0ABP4YF73_9MICO</name>